<dbReference type="EMBL" id="MN739899">
    <property type="protein sequence ID" value="QHT76668.1"/>
    <property type="molecule type" value="Genomic_DNA"/>
</dbReference>
<organism evidence="1">
    <name type="scientific">viral metagenome</name>
    <dbReference type="NCBI Taxonomy" id="1070528"/>
    <lineage>
        <taxon>unclassified sequences</taxon>
        <taxon>metagenomes</taxon>
        <taxon>organismal metagenomes</taxon>
    </lineage>
</organism>
<evidence type="ECO:0000313" key="1">
    <source>
        <dbReference type="EMBL" id="QHT76668.1"/>
    </source>
</evidence>
<accession>A0A6C0H7Y7</accession>
<sequence length="183" mass="21774">MGFIGFSINDYLHIPPQFKNLIFPFPYPIPGIRYPFIFNNCDKLINDRIQAEDKESIKTQLTEFLNKIGTTINTKKKYDDYQITLHFKHPYMCKASTDKYLENLKKEVLDEAPPHPPLVTLRQQILTAKRTHINNKYYKNNINIITVYFDDGYYKEIPYKGNISLDYIKELFTNEFNMFPKKK</sequence>
<proteinExistence type="predicted"/>
<protein>
    <submittedName>
        <fullName evidence="1">Uncharacterized protein</fullName>
    </submittedName>
</protein>
<name>A0A6C0H7Y7_9ZZZZ</name>
<reference evidence="1" key="1">
    <citation type="journal article" date="2020" name="Nature">
        <title>Giant virus diversity and host interactions through global metagenomics.</title>
        <authorList>
            <person name="Schulz F."/>
            <person name="Roux S."/>
            <person name="Paez-Espino D."/>
            <person name="Jungbluth S."/>
            <person name="Walsh D.A."/>
            <person name="Denef V.J."/>
            <person name="McMahon K.D."/>
            <person name="Konstantinidis K.T."/>
            <person name="Eloe-Fadrosh E.A."/>
            <person name="Kyrpides N.C."/>
            <person name="Woyke T."/>
        </authorList>
    </citation>
    <scope>NUCLEOTIDE SEQUENCE</scope>
    <source>
        <strain evidence="1">GVMAG-M-3300023179-82</strain>
    </source>
</reference>
<dbReference type="AlphaFoldDB" id="A0A6C0H7Y7"/>